<dbReference type="EMBL" id="CP058910">
    <property type="protein sequence ID" value="QLH79496.1"/>
    <property type="molecule type" value="Genomic_DNA"/>
</dbReference>
<feature type="compositionally biased region" description="Low complexity" evidence="1">
    <location>
        <begin position="148"/>
        <end position="162"/>
    </location>
</feature>
<feature type="compositionally biased region" description="Acidic residues" evidence="1">
    <location>
        <begin position="1"/>
        <end position="14"/>
    </location>
</feature>
<evidence type="ECO:0000259" key="2">
    <source>
        <dbReference type="Pfam" id="PF26456"/>
    </source>
</evidence>
<dbReference type="Pfam" id="PF26456">
    <property type="entry name" value="DUF8135"/>
    <property type="match status" value="1"/>
</dbReference>
<sequence length="226" mass="23889">MSDDPDTDGSDESAEDGRGDPFESFGEYRERDGDPFDSLGDGPDGPDGDDAGPAGGEDDIGTSAGERDPAGGTADAVDPDPFEYMGDRSGSERVDATDEAERVDERSEDPLADVTVSDEDPFESSASAFERSGVEGIDPDEVWERLTAEPGASDGDADGAPAEGEEDDVVTVSKHGYCEGCEHFSRPPDVTCGHEGTDILAFVDVDRVQVSNCPVVEERRDLEEDA</sequence>
<dbReference type="RefSeq" id="WP_179909362.1">
    <property type="nucleotide sequence ID" value="NZ_CP058910.1"/>
</dbReference>
<gene>
    <name evidence="3" type="ORF">HZS55_20315</name>
</gene>
<evidence type="ECO:0000313" key="4">
    <source>
        <dbReference type="Proteomes" id="UP000509667"/>
    </source>
</evidence>
<dbReference type="KEGG" id="hrr:HZS55_20315"/>
<accession>A0A7D5TEK3</accession>
<proteinExistence type="predicted"/>
<name>A0A7D5TEK3_9EURY</name>
<evidence type="ECO:0000313" key="3">
    <source>
        <dbReference type="EMBL" id="QLH79496.1"/>
    </source>
</evidence>
<dbReference type="Proteomes" id="UP000509667">
    <property type="component" value="Chromosome"/>
</dbReference>
<feature type="compositionally biased region" description="Basic and acidic residues" evidence="1">
    <location>
        <begin position="85"/>
        <end position="109"/>
    </location>
</feature>
<organism evidence="3 4">
    <name type="scientific">Halosimplex rubrum</name>
    <dbReference type="NCBI Taxonomy" id="869889"/>
    <lineage>
        <taxon>Archaea</taxon>
        <taxon>Methanobacteriati</taxon>
        <taxon>Methanobacteriota</taxon>
        <taxon>Stenosarchaea group</taxon>
        <taxon>Halobacteria</taxon>
        <taxon>Halobacteriales</taxon>
        <taxon>Haloarculaceae</taxon>
        <taxon>Halosimplex</taxon>
    </lineage>
</organism>
<dbReference type="GeneID" id="56080260"/>
<feature type="region of interest" description="Disordered" evidence="1">
    <location>
        <begin position="1"/>
        <end position="168"/>
    </location>
</feature>
<protein>
    <recommendedName>
        <fullName evidence="2">DUF8135 domain-containing protein</fullName>
    </recommendedName>
</protein>
<keyword evidence="4" id="KW-1185">Reference proteome</keyword>
<feature type="compositionally biased region" description="Acidic residues" evidence="1">
    <location>
        <begin position="44"/>
        <end position="60"/>
    </location>
</feature>
<dbReference type="InterPro" id="IPR058448">
    <property type="entry name" value="DUF8135"/>
</dbReference>
<dbReference type="OrthoDB" id="204982at2157"/>
<feature type="compositionally biased region" description="Acidic residues" evidence="1">
    <location>
        <begin position="110"/>
        <end position="122"/>
    </location>
</feature>
<feature type="domain" description="DUF8135" evidence="2">
    <location>
        <begin position="171"/>
        <end position="219"/>
    </location>
</feature>
<feature type="compositionally biased region" description="Basic and acidic residues" evidence="1">
    <location>
        <begin position="15"/>
        <end position="34"/>
    </location>
</feature>
<reference evidence="3 4" key="1">
    <citation type="submission" date="2020-07" db="EMBL/GenBank/DDBJ databases">
        <title>Halosimplex pelagicum sp. nov. and Halosimplex rubrum sp. nov., isolated from salted brown alga Laminaria, and emended description of the genus Halosimplex.</title>
        <authorList>
            <person name="Cui H."/>
        </authorList>
    </citation>
    <scope>NUCLEOTIDE SEQUENCE [LARGE SCALE GENOMIC DNA]</scope>
    <source>
        <strain evidence="3 4">R27</strain>
    </source>
</reference>
<dbReference type="AlphaFoldDB" id="A0A7D5TEK3"/>
<evidence type="ECO:0000256" key="1">
    <source>
        <dbReference type="SAM" id="MobiDB-lite"/>
    </source>
</evidence>